<dbReference type="EMBL" id="MU005987">
    <property type="protein sequence ID" value="KAF2859928.1"/>
    <property type="molecule type" value="Genomic_DNA"/>
</dbReference>
<proteinExistence type="predicted"/>
<keyword evidence="1" id="KW-0175">Coiled coil</keyword>
<name>A0A6A7BZJ7_9PEZI</name>
<dbReference type="AlphaFoldDB" id="A0A6A7BZJ7"/>
<feature type="non-terminal residue" evidence="2">
    <location>
        <position position="1"/>
    </location>
</feature>
<protein>
    <submittedName>
        <fullName evidence="2">Uncharacterized protein</fullName>
    </submittedName>
</protein>
<dbReference type="Proteomes" id="UP000799421">
    <property type="component" value="Unassembled WGS sequence"/>
</dbReference>
<evidence type="ECO:0000313" key="3">
    <source>
        <dbReference type="Proteomes" id="UP000799421"/>
    </source>
</evidence>
<accession>A0A6A7BZJ7</accession>
<feature type="non-terminal residue" evidence="2">
    <location>
        <position position="103"/>
    </location>
</feature>
<dbReference type="PANTHER" id="PTHR42023:SF1">
    <property type="entry name" value="BHLH DOMAIN-CONTAINING PROTEIN"/>
    <property type="match status" value="1"/>
</dbReference>
<evidence type="ECO:0000313" key="2">
    <source>
        <dbReference type="EMBL" id="KAF2859928.1"/>
    </source>
</evidence>
<feature type="coiled-coil region" evidence="1">
    <location>
        <begin position="10"/>
        <end position="77"/>
    </location>
</feature>
<dbReference type="OrthoDB" id="4507572at2759"/>
<dbReference type="PANTHER" id="PTHR42023">
    <property type="entry name" value="BHLH DOMAIN-CONTAINING PROTEIN"/>
    <property type="match status" value="1"/>
</dbReference>
<sequence>KALPLPPELANASNSHLEHLEARAQDLAQQRRNVQKTISELAKVEKASPMEVDFATVRDAKKRLVDYQSRLDEVILEETEVGILISRARRSEEGNMWVRRVTG</sequence>
<keyword evidence="3" id="KW-1185">Reference proteome</keyword>
<evidence type="ECO:0000256" key="1">
    <source>
        <dbReference type="SAM" id="Coils"/>
    </source>
</evidence>
<reference evidence="2" key="1">
    <citation type="journal article" date="2020" name="Stud. Mycol.">
        <title>101 Dothideomycetes genomes: a test case for predicting lifestyles and emergence of pathogens.</title>
        <authorList>
            <person name="Haridas S."/>
            <person name="Albert R."/>
            <person name="Binder M."/>
            <person name="Bloem J."/>
            <person name="Labutti K."/>
            <person name="Salamov A."/>
            <person name="Andreopoulos B."/>
            <person name="Baker S."/>
            <person name="Barry K."/>
            <person name="Bills G."/>
            <person name="Bluhm B."/>
            <person name="Cannon C."/>
            <person name="Castanera R."/>
            <person name="Culley D."/>
            <person name="Daum C."/>
            <person name="Ezra D."/>
            <person name="Gonzalez J."/>
            <person name="Henrissat B."/>
            <person name="Kuo A."/>
            <person name="Liang C."/>
            <person name="Lipzen A."/>
            <person name="Lutzoni F."/>
            <person name="Magnuson J."/>
            <person name="Mondo S."/>
            <person name="Nolan M."/>
            <person name="Ohm R."/>
            <person name="Pangilinan J."/>
            <person name="Park H.-J."/>
            <person name="Ramirez L."/>
            <person name="Alfaro M."/>
            <person name="Sun H."/>
            <person name="Tritt A."/>
            <person name="Yoshinaga Y."/>
            <person name="Zwiers L.-H."/>
            <person name="Turgeon B."/>
            <person name="Goodwin S."/>
            <person name="Spatafora J."/>
            <person name="Crous P."/>
            <person name="Grigoriev I."/>
        </authorList>
    </citation>
    <scope>NUCLEOTIDE SEQUENCE</scope>
    <source>
        <strain evidence="2">CBS 480.64</strain>
    </source>
</reference>
<organism evidence="2 3">
    <name type="scientific">Piedraia hortae CBS 480.64</name>
    <dbReference type="NCBI Taxonomy" id="1314780"/>
    <lineage>
        <taxon>Eukaryota</taxon>
        <taxon>Fungi</taxon>
        <taxon>Dikarya</taxon>
        <taxon>Ascomycota</taxon>
        <taxon>Pezizomycotina</taxon>
        <taxon>Dothideomycetes</taxon>
        <taxon>Dothideomycetidae</taxon>
        <taxon>Capnodiales</taxon>
        <taxon>Piedraiaceae</taxon>
        <taxon>Piedraia</taxon>
    </lineage>
</organism>
<gene>
    <name evidence="2" type="ORF">K470DRAFT_199488</name>
</gene>